<feature type="transmembrane region" description="Helical" evidence="1">
    <location>
        <begin position="74"/>
        <end position="95"/>
    </location>
</feature>
<keyword evidence="1" id="KW-0812">Transmembrane</keyword>
<evidence type="ECO:0000313" key="2">
    <source>
        <dbReference type="EMBL" id="OGE32541.1"/>
    </source>
</evidence>
<gene>
    <name evidence="2" type="ORF">A3C59_01570</name>
</gene>
<protein>
    <submittedName>
        <fullName evidence="2">Uncharacterized protein</fullName>
    </submittedName>
</protein>
<dbReference type="EMBL" id="MFCV01000025">
    <property type="protein sequence ID" value="OGE32541.1"/>
    <property type="molecule type" value="Genomic_DNA"/>
</dbReference>
<dbReference type="AlphaFoldDB" id="A0A1F5JVN5"/>
<accession>A0A1F5JVN5</accession>
<organism evidence="2 3">
    <name type="scientific">Candidatus Daviesbacteria bacterium RIFCSPHIGHO2_02_FULL_36_13</name>
    <dbReference type="NCBI Taxonomy" id="1797768"/>
    <lineage>
        <taxon>Bacteria</taxon>
        <taxon>Candidatus Daviesiibacteriota</taxon>
    </lineage>
</organism>
<feature type="transmembrane region" description="Helical" evidence="1">
    <location>
        <begin position="46"/>
        <end position="68"/>
    </location>
</feature>
<sequence>MHSERIREGLRRVREVAGVAKDILLIPHTVPSSIRRERRAPLETKALMAIAEGLFIGAPAAIAVGGVITTGDIGYSLGMGAYTYGAMILGVGSVAQG</sequence>
<comment type="caution">
    <text evidence="2">The sequence shown here is derived from an EMBL/GenBank/DDBJ whole genome shotgun (WGS) entry which is preliminary data.</text>
</comment>
<name>A0A1F5JVN5_9BACT</name>
<reference evidence="2 3" key="1">
    <citation type="journal article" date="2016" name="Nat. Commun.">
        <title>Thousands of microbial genomes shed light on interconnected biogeochemical processes in an aquifer system.</title>
        <authorList>
            <person name="Anantharaman K."/>
            <person name="Brown C.T."/>
            <person name="Hug L.A."/>
            <person name="Sharon I."/>
            <person name="Castelle C.J."/>
            <person name="Probst A.J."/>
            <person name="Thomas B.C."/>
            <person name="Singh A."/>
            <person name="Wilkins M.J."/>
            <person name="Karaoz U."/>
            <person name="Brodie E.L."/>
            <person name="Williams K.H."/>
            <person name="Hubbard S.S."/>
            <person name="Banfield J.F."/>
        </authorList>
    </citation>
    <scope>NUCLEOTIDE SEQUENCE [LARGE SCALE GENOMIC DNA]</scope>
</reference>
<proteinExistence type="predicted"/>
<dbReference type="Proteomes" id="UP000176902">
    <property type="component" value="Unassembled WGS sequence"/>
</dbReference>
<evidence type="ECO:0000313" key="3">
    <source>
        <dbReference type="Proteomes" id="UP000176902"/>
    </source>
</evidence>
<keyword evidence="1" id="KW-1133">Transmembrane helix</keyword>
<evidence type="ECO:0000256" key="1">
    <source>
        <dbReference type="SAM" id="Phobius"/>
    </source>
</evidence>
<keyword evidence="1" id="KW-0472">Membrane</keyword>
<dbReference type="STRING" id="1797768.A3C59_01570"/>